<evidence type="ECO:0000256" key="3">
    <source>
        <dbReference type="ARBA" id="ARBA00022989"/>
    </source>
</evidence>
<dbReference type="PROSITE" id="PS50262">
    <property type="entry name" value="G_PROTEIN_RECEP_F1_2"/>
    <property type="match status" value="1"/>
</dbReference>
<evidence type="ECO:0000256" key="5">
    <source>
        <dbReference type="ARBA" id="ARBA00023224"/>
    </source>
</evidence>
<dbReference type="EMBL" id="OZ035833">
    <property type="protein sequence ID" value="CAL1573132.1"/>
    <property type="molecule type" value="Genomic_DNA"/>
</dbReference>
<evidence type="ECO:0000259" key="8">
    <source>
        <dbReference type="PROSITE" id="PS50262"/>
    </source>
</evidence>
<organism evidence="9 10">
    <name type="scientific">Knipowitschia caucasica</name>
    <name type="common">Caucasian dwarf goby</name>
    <name type="synonym">Pomatoschistus caucasicus</name>
    <dbReference type="NCBI Taxonomy" id="637954"/>
    <lineage>
        <taxon>Eukaryota</taxon>
        <taxon>Metazoa</taxon>
        <taxon>Chordata</taxon>
        <taxon>Craniata</taxon>
        <taxon>Vertebrata</taxon>
        <taxon>Euteleostomi</taxon>
        <taxon>Actinopterygii</taxon>
        <taxon>Neopterygii</taxon>
        <taxon>Teleostei</taxon>
        <taxon>Neoteleostei</taxon>
        <taxon>Acanthomorphata</taxon>
        <taxon>Gobiaria</taxon>
        <taxon>Gobiiformes</taxon>
        <taxon>Gobioidei</taxon>
        <taxon>Gobiidae</taxon>
        <taxon>Gobiinae</taxon>
        <taxon>Knipowitschia</taxon>
    </lineage>
</organism>
<gene>
    <name evidence="9" type="ORF">KC01_LOCUS5093</name>
</gene>
<keyword evidence="5 6" id="KW-0807">Transducer</keyword>
<evidence type="ECO:0000256" key="7">
    <source>
        <dbReference type="SAM" id="Phobius"/>
    </source>
</evidence>
<evidence type="ECO:0000256" key="4">
    <source>
        <dbReference type="ARBA" id="ARBA00023136"/>
    </source>
</evidence>
<proteinExistence type="inferred from homology"/>
<dbReference type="SUPFAM" id="SSF81321">
    <property type="entry name" value="Family A G protein-coupled receptor-like"/>
    <property type="match status" value="1"/>
</dbReference>
<feature type="transmembrane region" description="Helical" evidence="7">
    <location>
        <begin position="29"/>
        <end position="54"/>
    </location>
</feature>
<feature type="domain" description="G-protein coupled receptors family 1 profile" evidence="8">
    <location>
        <begin position="44"/>
        <end position="332"/>
    </location>
</feature>
<keyword evidence="3 7" id="KW-1133">Transmembrane helix</keyword>
<keyword evidence="4 7" id="KW-0472">Membrane</keyword>
<evidence type="ECO:0000256" key="6">
    <source>
        <dbReference type="RuleBase" id="RU000688"/>
    </source>
</evidence>
<dbReference type="PRINTS" id="PR00237">
    <property type="entry name" value="GPCRRHODOPSN"/>
</dbReference>
<sequence>MSITSNSSSIIHPPGFYIVAFLAFPYINVYFIVLAFIYFLTVVFNAILIFIIIVDPCLHTPKFVAVGNLALVDVLLSTSLIPSMIKVFLLKDNFIAYNLCLVQMFAYYYFAQMESFLLAILSYDRFIVICFPLRQASINTIKSMFCITTFFWTLNMSRLTYSISAMTRLSICDSVKVSSYFCDYAPVFRLACNDNSLQWTLASVESMINLTLPLCFIILSYFAILVTVFRMKTSSAQCRLKDFLNRSWMAAPAHNRGGRPEEDEDDPVDRMISRTGCGDQHYAVQECMAEHQDWRLCQQHVQKFKDCMSDFQQARKEELKKKLSQMKQTSAS</sequence>
<protein>
    <recommendedName>
        <fullName evidence="8">G-protein coupled receptors family 1 profile domain-containing protein</fullName>
    </recommendedName>
</protein>
<keyword evidence="6" id="KW-0675">Receptor</keyword>
<evidence type="ECO:0000256" key="2">
    <source>
        <dbReference type="ARBA" id="ARBA00022692"/>
    </source>
</evidence>
<keyword evidence="6" id="KW-0297">G-protein coupled receptor</keyword>
<dbReference type="GO" id="GO:0004930">
    <property type="term" value="F:G protein-coupled receptor activity"/>
    <property type="evidence" value="ECO:0007669"/>
    <property type="project" value="UniProtKB-KW"/>
</dbReference>
<reference evidence="9 10" key="1">
    <citation type="submission" date="2024-04" db="EMBL/GenBank/DDBJ databases">
        <authorList>
            <person name="Waldvogel A.-M."/>
            <person name="Schoenle A."/>
        </authorList>
    </citation>
    <scope>NUCLEOTIDE SEQUENCE [LARGE SCALE GENOMIC DNA]</scope>
</reference>
<dbReference type="InterPro" id="IPR052921">
    <property type="entry name" value="GPCR1_Superfamily_Member"/>
</dbReference>
<dbReference type="InterPro" id="IPR017452">
    <property type="entry name" value="GPCR_Rhodpsn_7TM"/>
</dbReference>
<comment type="similarity">
    <text evidence="6">Belongs to the G-protein coupled receptor 1 family.</text>
</comment>
<dbReference type="GO" id="GO:0004984">
    <property type="term" value="F:olfactory receptor activity"/>
    <property type="evidence" value="ECO:0007669"/>
    <property type="project" value="InterPro"/>
</dbReference>
<keyword evidence="10" id="KW-1185">Reference proteome</keyword>
<feature type="transmembrane region" description="Helical" evidence="7">
    <location>
        <begin position="207"/>
        <end position="229"/>
    </location>
</feature>
<dbReference type="PROSITE" id="PS00237">
    <property type="entry name" value="G_PROTEIN_RECEP_F1_1"/>
    <property type="match status" value="1"/>
</dbReference>
<name>A0AAV2JBJ8_KNICA</name>
<feature type="transmembrane region" description="Helical" evidence="7">
    <location>
        <begin position="66"/>
        <end position="85"/>
    </location>
</feature>
<evidence type="ECO:0000313" key="10">
    <source>
        <dbReference type="Proteomes" id="UP001497482"/>
    </source>
</evidence>
<comment type="subcellular location">
    <subcellularLocation>
        <location evidence="1">Membrane</location>
        <topology evidence="1">Multi-pass membrane protein</topology>
    </subcellularLocation>
</comment>
<accession>A0AAV2JBJ8</accession>
<evidence type="ECO:0000256" key="1">
    <source>
        <dbReference type="ARBA" id="ARBA00004141"/>
    </source>
</evidence>
<dbReference type="PANTHER" id="PTHR26451">
    <property type="entry name" value="G_PROTEIN_RECEP_F1_2 DOMAIN-CONTAINING PROTEIN"/>
    <property type="match status" value="1"/>
</dbReference>
<dbReference type="AlphaFoldDB" id="A0AAV2JBJ8"/>
<dbReference type="Proteomes" id="UP001497482">
    <property type="component" value="Chromosome 11"/>
</dbReference>
<dbReference type="Gene3D" id="1.20.1070.10">
    <property type="entry name" value="Rhodopsin 7-helix transmembrane proteins"/>
    <property type="match status" value="1"/>
</dbReference>
<dbReference type="GO" id="GO:0005549">
    <property type="term" value="F:odorant binding"/>
    <property type="evidence" value="ECO:0007669"/>
    <property type="project" value="TreeGrafter"/>
</dbReference>
<dbReference type="InterPro" id="IPR000276">
    <property type="entry name" value="GPCR_Rhodpsn"/>
</dbReference>
<dbReference type="PANTHER" id="PTHR26451:SF470">
    <property type="entry name" value="OLFACTORY RECEPTOR"/>
    <property type="match status" value="1"/>
</dbReference>
<dbReference type="PROSITE" id="PS51808">
    <property type="entry name" value="CHCH"/>
    <property type="match status" value="1"/>
</dbReference>
<dbReference type="Pfam" id="PF13853">
    <property type="entry name" value="7tm_4"/>
    <property type="match status" value="1"/>
</dbReference>
<dbReference type="GO" id="GO:0016020">
    <property type="term" value="C:membrane"/>
    <property type="evidence" value="ECO:0007669"/>
    <property type="project" value="UniProtKB-SubCell"/>
</dbReference>
<dbReference type="InterPro" id="IPR000725">
    <property type="entry name" value="Olfact_rcpt"/>
</dbReference>
<evidence type="ECO:0000313" key="9">
    <source>
        <dbReference type="EMBL" id="CAL1573132.1"/>
    </source>
</evidence>
<keyword evidence="2 6" id="KW-0812">Transmembrane</keyword>